<feature type="region of interest" description="Disordered" evidence="1">
    <location>
        <begin position="795"/>
        <end position="984"/>
    </location>
</feature>
<dbReference type="Proteomes" id="UP000504632">
    <property type="component" value="Chromosome 10"/>
</dbReference>
<feature type="region of interest" description="Disordered" evidence="1">
    <location>
        <begin position="743"/>
        <end position="763"/>
    </location>
</feature>
<feature type="compositionally biased region" description="Polar residues" evidence="1">
    <location>
        <begin position="800"/>
        <end position="820"/>
    </location>
</feature>
<feature type="compositionally biased region" description="Polar residues" evidence="1">
    <location>
        <begin position="841"/>
        <end position="851"/>
    </location>
</feature>
<dbReference type="InterPro" id="IPR039895">
    <property type="entry name" value="COBL-like"/>
</dbReference>
<feature type="compositionally biased region" description="Basic and acidic residues" evidence="1">
    <location>
        <begin position="349"/>
        <end position="360"/>
    </location>
</feature>
<dbReference type="AlphaFoldDB" id="A0A6J2WDU9"/>
<evidence type="ECO:0000313" key="3">
    <source>
        <dbReference type="Proteomes" id="UP000504632"/>
    </source>
</evidence>
<reference evidence="4" key="1">
    <citation type="submission" date="2025-08" db="UniProtKB">
        <authorList>
            <consortium name="RefSeq"/>
        </authorList>
    </citation>
    <scope>IDENTIFICATION</scope>
</reference>
<feature type="compositionally biased region" description="Low complexity" evidence="1">
    <location>
        <begin position="681"/>
        <end position="705"/>
    </location>
</feature>
<feature type="domain" description="Cordon-bleu ubiquitin-like" evidence="2">
    <location>
        <begin position="246"/>
        <end position="329"/>
    </location>
</feature>
<feature type="compositionally biased region" description="Polar residues" evidence="1">
    <location>
        <begin position="427"/>
        <end position="464"/>
    </location>
</feature>
<dbReference type="CTD" id="100332245"/>
<feature type="region of interest" description="Disordered" evidence="1">
    <location>
        <begin position="1"/>
        <end position="40"/>
    </location>
</feature>
<feature type="compositionally biased region" description="Pro residues" evidence="1">
    <location>
        <begin position="21"/>
        <end position="31"/>
    </location>
</feature>
<feature type="compositionally biased region" description="Low complexity" evidence="1">
    <location>
        <begin position="634"/>
        <end position="653"/>
    </location>
</feature>
<feature type="compositionally biased region" description="Polar residues" evidence="1">
    <location>
        <begin position="1102"/>
        <end position="1117"/>
    </location>
</feature>
<feature type="region of interest" description="Disordered" evidence="1">
    <location>
        <begin position="1033"/>
        <end position="1124"/>
    </location>
</feature>
<dbReference type="OrthoDB" id="8882621at2759"/>
<feature type="compositionally biased region" description="Basic and acidic residues" evidence="1">
    <location>
        <begin position="1"/>
        <end position="11"/>
    </location>
</feature>
<feature type="compositionally biased region" description="Basic and acidic residues" evidence="1">
    <location>
        <begin position="752"/>
        <end position="763"/>
    </location>
</feature>
<proteinExistence type="predicted"/>
<evidence type="ECO:0000259" key="2">
    <source>
        <dbReference type="Pfam" id="PF09469"/>
    </source>
</evidence>
<dbReference type="InterPro" id="IPR019025">
    <property type="entry name" value="Cordon-bleu_ubiquitin_domain"/>
</dbReference>
<dbReference type="GO" id="GO:0003785">
    <property type="term" value="F:actin monomer binding"/>
    <property type="evidence" value="ECO:0007669"/>
    <property type="project" value="InterPro"/>
</dbReference>
<feature type="compositionally biased region" description="Polar residues" evidence="1">
    <location>
        <begin position="592"/>
        <end position="602"/>
    </location>
</feature>
<dbReference type="InParanoid" id="A0A6J2WDU9"/>
<organism evidence="3 4">
    <name type="scientific">Chanos chanos</name>
    <name type="common">Milkfish</name>
    <name type="synonym">Mugil chanos</name>
    <dbReference type="NCBI Taxonomy" id="29144"/>
    <lineage>
        <taxon>Eukaryota</taxon>
        <taxon>Metazoa</taxon>
        <taxon>Chordata</taxon>
        <taxon>Craniata</taxon>
        <taxon>Vertebrata</taxon>
        <taxon>Euteleostomi</taxon>
        <taxon>Actinopterygii</taxon>
        <taxon>Neopterygii</taxon>
        <taxon>Teleostei</taxon>
        <taxon>Ostariophysi</taxon>
        <taxon>Gonorynchiformes</taxon>
        <taxon>Chanidae</taxon>
        <taxon>Chanos</taxon>
    </lineage>
</organism>
<sequence length="1124" mass="120621">MEDDGYRDTQHCRLPCTRDYPFPPGPNPPSPSSSVSASRTLPLSQPFSSIQSTPTSTSNHNFVQEIGVSIGRALTNASNIAAVQNTVPNLFTLTNLFYLLIFVDSCSILKCLLWQDELSERRSYKTKAPPPPPSLSVLDGSRLSQRLPVYPPTAMDQKENLIDQDLTLVVVLPEGVEKTTIVHGSKAMMDLLVMLCAKYHLNPSSHTIELVSANRNHIKFKPNALIGALGAEKILLKAKGAEDKNKKTGPQMPEATVRLVINYKKTQKTILRVNPRVPLGELLPAICEKCEFDPQTTVLCRHVHSEDPLDLTHSLNDFGLREIYARDTKVISPVDVPPSPTHSGLISPGKDKTQKEKENKGLFGLFKRGSKKKSGPAMTVSAPASPVHRKQRPLSMSALSTCTPTYESNTMPSDTPKKRRAPLPPTMMSQSVTSDLSDSQPKTPADSNQNIPAVSRGSSAASSLKKTKRKAPPPPTSPTVATPEEPPQEKCMTGSAPPLEEIQEQEEIVTSQESSAVEETQEDDSSLNLSADISMDSGHRDSFQDAETESTSPSAGPEEDLSCDLSSDGKLAEDSVKHEEQEDQTARRETQDQSQTAENASADSALAPAEIEVDGAAITSTTPGQLCESSTDASVTTSHTSQTQTLQTEQEVSAQTSPKPSSETSMEKSDQTTETKTQTGSDLELSSCQLEESSSVAPSSSSSLSLKKDMATSTEELNNIVAQPAVPQTIQCPVSEQTVSAPKGAPLYITDTEPKPKPSNEVTRDYIPKVGMTTYTIVPQKSLEKLRVFEVELTLEAPPTTGQQEVMTETQDFTTQTNQPAVKVEQTEVLSSVAGEKPALSNGTSTPHSLKSNTSSPISASPSTPTSPMGRETSVSSPSELRSPGGLEGEMKDKKVPPATKPKPASFRLPQHKRIPGHYVTSAAAKGEISSPVSPREVVGSPVSPKSEPEHGKELESFPPPPPPVNWDQDGNEGPPAEMKGADPPANRLIRQMSLPVREVPVAGLSVEKLRTFAAPKPYSPATPSRFAQAVSSAVRRSQSLHGPMKGSPQKLNFPLTAHSPIREATHDPGSTMMDNSAKAEDKSIGLQGADDPNCSPASEAPVQTTEQKDLTQNSTLCGLDGSC</sequence>
<gene>
    <name evidence="4" type="primary">cobll1b</name>
</gene>
<feature type="compositionally biased region" description="Polar residues" evidence="1">
    <location>
        <begin position="618"/>
        <end position="633"/>
    </location>
</feature>
<dbReference type="PANTHER" id="PTHR21557">
    <property type="entry name" value="CORDON-BLEU"/>
    <property type="match status" value="1"/>
</dbReference>
<accession>A0A6J2WDU9</accession>
<protein>
    <submittedName>
        <fullName evidence="4">Cordon-bleu protein-like 1b</fullName>
    </submittedName>
</protein>
<feature type="compositionally biased region" description="Polar residues" evidence="1">
    <location>
        <begin position="654"/>
        <end position="664"/>
    </location>
</feature>
<dbReference type="Pfam" id="PF09469">
    <property type="entry name" value="Cobl"/>
    <property type="match status" value="1"/>
</dbReference>
<keyword evidence="3" id="KW-1185">Reference proteome</keyword>
<dbReference type="GeneID" id="115822729"/>
<dbReference type="PANTHER" id="PTHR21557:SF2">
    <property type="entry name" value="CORDON-BLEU PROTEIN-LIKE 1"/>
    <property type="match status" value="1"/>
</dbReference>
<dbReference type="RefSeq" id="XP_030642503.1">
    <property type="nucleotide sequence ID" value="XM_030786643.1"/>
</dbReference>
<evidence type="ECO:0000256" key="1">
    <source>
        <dbReference type="SAM" id="MobiDB-lite"/>
    </source>
</evidence>
<feature type="compositionally biased region" description="Polar residues" evidence="1">
    <location>
        <begin position="397"/>
        <end position="413"/>
    </location>
</feature>
<feature type="region of interest" description="Disordered" evidence="1">
    <location>
        <begin position="332"/>
        <end position="710"/>
    </location>
</feature>
<feature type="compositionally biased region" description="Basic and acidic residues" evidence="1">
    <location>
        <begin position="570"/>
        <end position="591"/>
    </location>
</feature>
<name>A0A6J2WDU9_CHACN</name>
<dbReference type="Gene3D" id="3.10.20.90">
    <property type="entry name" value="Phosphatidylinositol 3-kinase Catalytic Subunit, Chain A, domain 1"/>
    <property type="match status" value="1"/>
</dbReference>
<feature type="compositionally biased region" description="Low complexity" evidence="1">
    <location>
        <begin position="852"/>
        <end position="868"/>
    </location>
</feature>
<feature type="compositionally biased region" description="Basic and acidic residues" evidence="1">
    <location>
        <begin position="947"/>
        <end position="956"/>
    </location>
</feature>
<evidence type="ECO:0000313" key="4">
    <source>
        <dbReference type="RefSeq" id="XP_030642503.1"/>
    </source>
</evidence>